<reference evidence="1" key="1">
    <citation type="submission" date="2019-11" db="EMBL/GenBank/DDBJ databases">
        <authorList>
            <person name="Liu Y."/>
            <person name="Hou J."/>
            <person name="Li T.-Q."/>
            <person name="Guan C.-H."/>
            <person name="Wu X."/>
            <person name="Wu H.-Z."/>
            <person name="Ling F."/>
            <person name="Zhang R."/>
            <person name="Shi X.-G."/>
            <person name="Ren J.-P."/>
            <person name="Chen E.-F."/>
            <person name="Sun J.-M."/>
        </authorList>
    </citation>
    <scope>NUCLEOTIDE SEQUENCE</scope>
    <source>
        <strain evidence="1">Adult_tree_wgs_1</strain>
        <tissue evidence="1">Leaves</tissue>
    </source>
</reference>
<keyword evidence="2" id="KW-1185">Reference proteome</keyword>
<organism evidence="1 2">
    <name type="scientific">Rhododendron simsii</name>
    <name type="common">Sims's rhododendron</name>
    <dbReference type="NCBI Taxonomy" id="118357"/>
    <lineage>
        <taxon>Eukaryota</taxon>
        <taxon>Viridiplantae</taxon>
        <taxon>Streptophyta</taxon>
        <taxon>Embryophyta</taxon>
        <taxon>Tracheophyta</taxon>
        <taxon>Spermatophyta</taxon>
        <taxon>Magnoliopsida</taxon>
        <taxon>eudicotyledons</taxon>
        <taxon>Gunneridae</taxon>
        <taxon>Pentapetalae</taxon>
        <taxon>asterids</taxon>
        <taxon>Ericales</taxon>
        <taxon>Ericaceae</taxon>
        <taxon>Ericoideae</taxon>
        <taxon>Rhodoreae</taxon>
        <taxon>Rhododendron</taxon>
    </lineage>
</organism>
<name>A0A834FUC8_RHOSS</name>
<gene>
    <name evidence="1" type="ORF">RHSIM_RhsimUnG0144000</name>
</gene>
<comment type="caution">
    <text evidence="1">The sequence shown here is derived from an EMBL/GenBank/DDBJ whole genome shotgun (WGS) entry which is preliminary data.</text>
</comment>
<proteinExistence type="predicted"/>
<evidence type="ECO:0000313" key="2">
    <source>
        <dbReference type="Proteomes" id="UP000626092"/>
    </source>
</evidence>
<protein>
    <submittedName>
        <fullName evidence="1">Uncharacterized protein</fullName>
    </submittedName>
</protein>
<dbReference type="EMBL" id="WJXA01000310">
    <property type="protein sequence ID" value="KAF7113261.1"/>
    <property type="molecule type" value="Genomic_DNA"/>
</dbReference>
<evidence type="ECO:0000313" key="1">
    <source>
        <dbReference type="EMBL" id="KAF7113261.1"/>
    </source>
</evidence>
<dbReference type="Proteomes" id="UP000626092">
    <property type="component" value="Unassembled WGS sequence"/>
</dbReference>
<dbReference type="AlphaFoldDB" id="A0A834FUC8"/>
<accession>A0A834FUC8</accession>
<sequence length="122" mass="13491">MSCFLCVVCSEYNLTYGTLIHPEKITSKLELNVLQRWGVVGSLSHLTPVDAGVTYIGSPLLWHLIEEVITENGVFSVLMLLLRRICPIKEDTLLTVILILSYGLVAGIVRETSRACSDQNGK</sequence>